<feature type="transmembrane region" description="Helical" evidence="2">
    <location>
        <begin position="68"/>
        <end position="91"/>
    </location>
</feature>
<dbReference type="Proteomes" id="UP001490816">
    <property type="component" value="Unassembled WGS sequence"/>
</dbReference>
<feature type="region of interest" description="Disordered" evidence="1">
    <location>
        <begin position="1"/>
        <end position="39"/>
    </location>
</feature>
<evidence type="ECO:0000313" key="4">
    <source>
        <dbReference type="Proteomes" id="UP001490816"/>
    </source>
</evidence>
<gene>
    <name evidence="3" type="ORF">WMO39_03575</name>
</gene>
<reference evidence="3 4" key="1">
    <citation type="submission" date="2024-03" db="EMBL/GenBank/DDBJ databases">
        <title>Human intestinal bacterial collection.</title>
        <authorList>
            <person name="Pauvert C."/>
            <person name="Hitch T.C.A."/>
            <person name="Clavel T."/>
        </authorList>
    </citation>
    <scope>NUCLEOTIDE SEQUENCE [LARGE SCALE GENOMIC DNA]</scope>
    <source>
        <strain evidence="3 4">CLA-JM-H38</strain>
    </source>
</reference>
<comment type="caution">
    <text evidence="3">The sequence shown here is derived from an EMBL/GenBank/DDBJ whole genome shotgun (WGS) entry which is preliminary data.</text>
</comment>
<protein>
    <submittedName>
        <fullName evidence="3">DUF5640 domain-containing protein</fullName>
    </submittedName>
</protein>
<keyword evidence="2" id="KW-0472">Membrane</keyword>
<evidence type="ECO:0000256" key="2">
    <source>
        <dbReference type="SAM" id="Phobius"/>
    </source>
</evidence>
<proteinExistence type="predicted"/>
<sequence>MDENKEILTSENEAENTNTDTTAETTENTTFVADEPTESEEMSFAETEPANENGVIVPQPKKKSIIQLPIIIGIVIVAVAAATLFVIKGFFDTSIVGTWIESVDVTGNSASSDEASKVDVYYTFNGDNTLNYRIGSMVWNGTYTVSTDDSGKQTLAMTLNGNETNCNYAVSGNMFSGRTLELSTSTAANKVKLKSGSEVKPELKVDKDFKADKKITGSWTYDNGYAKMTYKFNDDGTVEINQSDALNVDGTYLIKNGTIIIKYYYTDEVEMDVAYSVESNGLKLNDILYTKDDDSAKATTAVTEAATETATTSAK</sequence>
<dbReference type="RefSeq" id="WP_117949043.1">
    <property type="nucleotide sequence ID" value="NZ_JBBMEZ010000006.1"/>
</dbReference>
<keyword evidence="2" id="KW-0812">Transmembrane</keyword>
<feature type="compositionally biased region" description="Low complexity" evidence="1">
    <location>
        <begin position="9"/>
        <end position="30"/>
    </location>
</feature>
<evidence type="ECO:0000256" key="1">
    <source>
        <dbReference type="SAM" id="MobiDB-lite"/>
    </source>
</evidence>
<name>A0ABV1F9H5_9FIRM</name>
<organism evidence="3 4">
    <name type="scientific">Ruminococcoides intestinale</name>
    <dbReference type="NCBI Taxonomy" id="3133162"/>
    <lineage>
        <taxon>Bacteria</taxon>
        <taxon>Bacillati</taxon>
        <taxon>Bacillota</taxon>
        <taxon>Clostridia</taxon>
        <taxon>Eubacteriales</taxon>
        <taxon>Oscillospiraceae</taxon>
        <taxon>Ruminococcoides</taxon>
    </lineage>
</organism>
<keyword evidence="4" id="KW-1185">Reference proteome</keyword>
<keyword evidence="2" id="KW-1133">Transmembrane helix</keyword>
<dbReference type="EMBL" id="JBBMEZ010000006">
    <property type="protein sequence ID" value="MEQ2469416.1"/>
    <property type="molecule type" value="Genomic_DNA"/>
</dbReference>
<evidence type="ECO:0000313" key="3">
    <source>
        <dbReference type="EMBL" id="MEQ2469416.1"/>
    </source>
</evidence>
<accession>A0ABV1F9H5</accession>